<dbReference type="AlphaFoldDB" id="A0A0F6W7N3"/>
<name>A0A0F6W7N3_9BACT</name>
<evidence type="ECO:0000313" key="3">
    <source>
        <dbReference type="Proteomes" id="UP000034883"/>
    </source>
</evidence>
<proteinExistence type="predicted"/>
<protein>
    <submittedName>
        <fullName evidence="2">Uncharacterized protein</fullName>
    </submittedName>
</protein>
<dbReference type="EMBL" id="CP011125">
    <property type="protein sequence ID" value="AKF09510.1"/>
    <property type="molecule type" value="Genomic_DNA"/>
</dbReference>
<dbReference type="EMBL" id="CP011125">
    <property type="protein sequence ID" value="AKF09511.1"/>
    <property type="molecule type" value="Genomic_DNA"/>
</dbReference>
<keyword evidence="3" id="KW-1185">Reference proteome</keyword>
<organism evidence="2 3">
    <name type="scientific">Sandaracinus amylolyticus</name>
    <dbReference type="NCBI Taxonomy" id="927083"/>
    <lineage>
        <taxon>Bacteria</taxon>
        <taxon>Pseudomonadati</taxon>
        <taxon>Myxococcota</taxon>
        <taxon>Polyangia</taxon>
        <taxon>Polyangiales</taxon>
        <taxon>Sandaracinaceae</taxon>
        <taxon>Sandaracinus</taxon>
    </lineage>
</organism>
<accession>A0A0F6W7N3</accession>
<evidence type="ECO:0000313" key="2">
    <source>
        <dbReference type="EMBL" id="AKF09511.1"/>
    </source>
</evidence>
<dbReference type="KEGG" id="samy:DB32_006659"/>
<sequence>MIRVARAEHALVARESAISRTTWVLTVRLRCARSRRAR</sequence>
<gene>
    <name evidence="1" type="ORF">DB32_006659</name>
    <name evidence="2" type="ORF">DB32_006660</name>
</gene>
<dbReference type="STRING" id="927083.DB32_006659"/>
<dbReference type="KEGG" id="samy:DB32_006660"/>
<reference evidence="2 3" key="1">
    <citation type="submission" date="2015-03" db="EMBL/GenBank/DDBJ databases">
        <title>Genome assembly of Sandaracinus amylolyticus DSM 53668.</title>
        <authorList>
            <person name="Sharma G."/>
            <person name="Subramanian S."/>
        </authorList>
    </citation>
    <scope>NUCLEOTIDE SEQUENCE [LARGE SCALE GENOMIC DNA]</scope>
    <source>
        <strain evidence="2 3">DSM 53668</strain>
    </source>
</reference>
<evidence type="ECO:0000313" key="1">
    <source>
        <dbReference type="EMBL" id="AKF09510.1"/>
    </source>
</evidence>
<dbReference type="Proteomes" id="UP000034883">
    <property type="component" value="Chromosome"/>
</dbReference>